<dbReference type="Gene3D" id="1.10.260.40">
    <property type="entry name" value="lambda repressor-like DNA-binding domains"/>
    <property type="match status" value="1"/>
</dbReference>
<sequence length="103" mass="11579">MTLGQRIKEERTKQGISMNKLAKSVGIAQSGLSDLEAGKRQVSFETAIKLIEALGFKPHEFFSNEIPTQSPEITRLLKAAKKLPNKELELLIKLIELRIKDFS</sequence>
<dbReference type="GO" id="GO:0003700">
    <property type="term" value="F:DNA-binding transcription factor activity"/>
    <property type="evidence" value="ECO:0007669"/>
    <property type="project" value="TreeGrafter"/>
</dbReference>
<dbReference type="SMART" id="SM00530">
    <property type="entry name" value="HTH_XRE"/>
    <property type="match status" value="1"/>
</dbReference>
<dbReference type="PROSITE" id="PS50943">
    <property type="entry name" value="HTH_CROC1"/>
    <property type="match status" value="1"/>
</dbReference>
<dbReference type="InterPro" id="IPR050807">
    <property type="entry name" value="TransReg_Diox_bact_type"/>
</dbReference>
<dbReference type="PANTHER" id="PTHR46797:SF1">
    <property type="entry name" value="METHYLPHOSPHONATE SYNTHASE"/>
    <property type="match status" value="1"/>
</dbReference>
<gene>
    <name evidence="3" type="ORF">NCTC10571_01672</name>
</gene>
<reference evidence="3 4" key="1">
    <citation type="submission" date="2018-06" db="EMBL/GenBank/DDBJ databases">
        <authorList>
            <consortium name="Pathogen Informatics"/>
            <person name="Doyle S."/>
        </authorList>
    </citation>
    <scope>NUCLEOTIDE SEQUENCE [LARGE SCALE GENOMIC DNA]</scope>
    <source>
        <strain evidence="3 4">NCTC10571</strain>
    </source>
</reference>
<dbReference type="CDD" id="cd00093">
    <property type="entry name" value="HTH_XRE"/>
    <property type="match status" value="1"/>
</dbReference>
<protein>
    <submittedName>
        <fullName evidence="3">Anaerobic benzoate catabolism transcriptional regulator</fullName>
    </submittedName>
</protein>
<evidence type="ECO:0000313" key="4">
    <source>
        <dbReference type="Proteomes" id="UP000255234"/>
    </source>
</evidence>
<dbReference type="GO" id="GO:0005829">
    <property type="term" value="C:cytosol"/>
    <property type="evidence" value="ECO:0007669"/>
    <property type="project" value="TreeGrafter"/>
</dbReference>
<dbReference type="EMBL" id="UGPP01000001">
    <property type="protein sequence ID" value="STY71516.1"/>
    <property type="molecule type" value="Genomic_DNA"/>
</dbReference>
<dbReference type="SUPFAM" id="SSF47413">
    <property type="entry name" value="lambda repressor-like DNA-binding domains"/>
    <property type="match status" value="1"/>
</dbReference>
<dbReference type="Proteomes" id="UP000255234">
    <property type="component" value="Unassembled WGS sequence"/>
</dbReference>
<keyword evidence="1" id="KW-0238">DNA-binding</keyword>
<feature type="domain" description="HTH cro/C1-type" evidence="2">
    <location>
        <begin position="7"/>
        <end position="61"/>
    </location>
</feature>
<evidence type="ECO:0000259" key="2">
    <source>
        <dbReference type="PROSITE" id="PS50943"/>
    </source>
</evidence>
<dbReference type="InterPro" id="IPR001387">
    <property type="entry name" value="Cro/C1-type_HTH"/>
</dbReference>
<name>A0A378NUG7_9FIRM</name>
<dbReference type="GO" id="GO:0003677">
    <property type="term" value="F:DNA binding"/>
    <property type="evidence" value="ECO:0007669"/>
    <property type="project" value="UniProtKB-KW"/>
</dbReference>
<dbReference type="PANTHER" id="PTHR46797">
    <property type="entry name" value="HTH-TYPE TRANSCRIPTIONAL REGULATOR"/>
    <property type="match status" value="1"/>
</dbReference>
<evidence type="ECO:0000313" key="3">
    <source>
        <dbReference type="EMBL" id="STY71516.1"/>
    </source>
</evidence>
<dbReference type="RefSeq" id="WP_115151832.1">
    <property type="nucleotide sequence ID" value="NZ_UGPP01000001.1"/>
</dbReference>
<proteinExistence type="predicted"/>
<dbReference type="InterPro" id="IPR010982">
    <property type="entry name" value="Lambda_DNA-bd_dom_sf"/>
</dbReference>
<organism evidence="3 4">
    <name type="scientific">Megamonas hypermegale</name>
    <dbReference type="NCBI Taxonomy" id="158847"/>
    <lineage>
        <taxon>Bacteria</taxon>
        <taxon>Bacillati</taxon>
        <taxon>Bacillota</taxon>
        <taxon>Negativicutes</taxon>
        <taxon>Selenomonadales</taxon>
        <taxon>Selenomonadaceae</taxon>
        <taxon>Megamonas</taxon>
    </lineage>
</organism>
<dbReference type="AlphaFoldDB" id="A0A378NUG7"/>
<evidence type="ECO:0000256" key="1">
    <source>
        <dbReference type="ARBA" id="ARBA00023125"/>
    </source>
</evidence>
<accession>A0A378NUG7</accession>
<dbReference type="Pfam" id="PF01381">
    <property type="entry name" value="HTH_3"/>
    <property type="match status" value="1"/>
</dbReference>